<dbReference type="SFLD" id="SFLDG01129">
    <property type="entry name" value="C1.5:_HAD__Beta-PGM__Phosphata"/>
    <property type="match status" value="1"/>
</dbReference>
<dbReference type="GO" id="GO:0008967">
    <property type="term" value="F:phosphoglycolate phosphatase activity"/>
    <property type="evidence" value="ECO:0007669"/>
    <property type="project" value="TreeGrafter"/>
</dbReference>
<dbReference type="InterPro" id="IPR006439">
    <property type="entry name" value="HAD-SF_hydro_IA"/>
</dbReference>
<dbReference type="Pfam" id="PF13419">
    <property type="entry name" value="HAD_2"/>
    <property type="match status" value="1"/>
</dbReference>
<dbReference type="Gene3D" id="3.40.50.1000">
    <property type="entry name" value="HAD superfamily/HAD-like"/>
    <property type="match status" value="1"/>
</dbReference>
<dbReference type="PANTHER" id="PTHR43434">
    <property type="entry name" value="PHOSPHOGLYCOLATE PHOSPHATASE"/>
    <property type="match status" value="1"/>
</dbReference>
<organism evidence="1 2">
    <name type="scientific">Ruminiclostridium herbifermentans</name>
    <dbReference type="NCBI Taxonomy" id="2488810"/>
    <lineage>
        <taxon>Bacteria</taxon>
        <taxon>Bacillati</taxon>
        <taxon>Bacillota</taxon>
        <taxon>Clostridia</taxon>
        <taxon>Eubacteriales</taxon>
        <taxon>Oscillospiraceae</taxon>
        <taxon>Ruminiclostridium</taxon>
    </lineage>
</organism>
<name>A0A4U7JCN9_9FIRM</name>
<dbReference type="OrthoDB" id="9807630at2"/>
<dbReference type="InterPro" id="IPR036412">
    <property type="entry name" value="HAD-like_sf"/>
</dbReference>
<dbReference type="GO" id="GO:0005829">
    <property type="term" value="C:cytosol"/>
    <property type="evidence" value="ECO:0007669"/>
    <property type="project" value="TreeGrafter"/>
</dbReference>
<proteinExistence type="predicted"/>
<keyword evidence="2" id="KW-1185">Reference proteome</keyword>
<dbReference type="Gene3D" id="1.10.150.240">
    <property type="entry name" value="Putative phosphatase, domain 2"/>
    <property type="match status" value="1"/>
</dbReference>
<dbReference type="NCBIfam" id="TIGR01549">
    <property type="entry name" value="HAD-SF-IA-v1"/>
    <property type="match status" value="1"/>
</dbReference>
<dbReference type="RefSeq" id="WP_137698190.1">
    <property type="nucleotide sequence ID" value="NZ_CP061336.1"/>
</dbReference>
<dbReference type="Proteomes" id="UP000306409">
    <property type="component" value="Chromosome"/>
</dbReference>
<dbReference type="EMBL" id="CP061336">
    <property type="protein sequence ID" value="QNU67736.1"/>
    <property type="molecule type" value="Genomic_DNA"/>
</dbReference>
<dbReference type="InterPro" id="IPR023214">
    <property type="entry name" value="HAD_sf"/>
</dbReference>
<reference evidence="1 2" key="1">
    <citation type="submission" date="2020-09" db="EMBL/GenBank/DDBJ databases">
        <title>Characterization and genome sequencing of Ruminiclostridium sp. nov. MA18.</title>
        <authorList>
            <person name="Rettenmaier R."/>
            <person name="Kowollik M.-L."/>
            <person name="Liebl W."/>
            <person name="Zverlov V."/>
        </authorList>
    </citation>
    <scope>NUCLEOTIDE SEQUENCE [LARGE SCALE GENOMIC DNA]</scope>
    <source>
        <strain evidence="1 2">MA18</strain>
    </source>
</reference>
<dbReference type="InterPro" id="IPR050155">
    <property type="entry name" value="HAD-like_hydrolase_sf"/>
</dbReference>
<dbReference type="PANTHER" id="PTHR43434:SF26">
    <property type="entry name" value="PYROPHOSPHATASE PPAX"/>
    <property type="match status" value="1"/>
</dbReference>
<sequence>MYKYVIFDVDGTMIDTEEAVMYAYQQVIFNKYGRYFTEEELLKGYGVPTPQTLANYGFTDIEAAMKDYYKYLIEGFKRCSVFDGIIEVISHLKDKNIPIGIVTSRCKYEIDIDSSLQSLVDKFESIVCSDDTINHKPNPDPLIRAMEKMNAIASETIYIGDTIFDSMCANSAGVKFALALWGTNNANNISADYYLKKPAELLELL</sequence>
<dbReference type="InterPro" id="IPR041492">
    <property type="entry name" value="HAD_2"/>
</dbReference>
<dbReference type="InterPro" id="IPR023198">
    <property type="entry name" value="PGP-like_dom2"/>
</dbReference>
<dbReference type="GO" id="GO:0006281">
    <property type="term" value="P:DNA repair"/>
    <property type="evidence" value="ECO:0007669"/>
    <property type="project" value="TreeGrafter"/>
</dbReference>
<protein>
    <submittedName>
        <fullName evidence="1">HAD family hydrolase</fullName>
    </submittedName>
</protein>
<dbReference type="AlphaFoldDB" id="A0A4U7JCN9"/>
<dbReference type="KEGG" id="rher:EHE19_004520"/>
<keyword evidence="1" id="KW-0378">Hydrolase</keyword>
<dbReference type="SUPFAM" id="SSF56784">
    <property type="entry name" value="HAD-like"/>
    <property type="match status" value="1"/>
</dbReference>
<accession>A0A4U7JCN9</accession>
<dbReference type="SFLD" id="SFLDS00003">
    <property type="entry name" value="Haloacid_Dehalogenase"/>
    <property type="match status" value="1"/>
</dbReference>
<gene>
    <name evidence="1" type="ORF">EHE19_004520</name>
</gene>
<evidence type="ECO:0000313" key="2">
    <source>
        <dbReference type="Proteomes" id="UP000306409"/>
    </source>
</evidence>
<evidence type="ECO:0000313" key="1">
    <source>
        <dbReference type="EMBL" id="QNU67736.1"/>
    </source>
</evidence>